<evidence type="ECO:0000313" key="2">
    <source>
        <dbReference type="EMBL" id="MDF8263037.1"/>
    </source>
</evidence>
<feature type="transmembrane region" description="Helical" evidence="1">
    <location>
        <begin position="88"/>
        <end position="106"/>
    </location>
</feature>
<evidence type="ECO:0000256" key="1">
    <source>
        <dbReference type="SAM" id="Phobius"/>
    </source>
</evidence>
<feature type="transmembrane region" description="Helical" evidence="1">
    <location>
        <begin position="20"/>
        <end position="51"/>
    </location>
</feature>
<evidence type="ECO:0000313" key="3">
    <source>
        <dbReference type="Proteomes" id="UP001528912"/>
    </source>
</evidence>
<organism evidence="2 3">
    <name type="scientific">Luteipulveratus flavus</name>
    <dbReference type="NCBI Taxonomy" id="3031728"/>
    <lineage>
        <taxon>Bacteria</taxon>
        <taxon>Bacillati</taxon>
        <taxon>Actinomycetota</taxon>
        <taxon>Actinomycetes</taxon>
        <taxon>Micrococcales</taxon>
        <taxon>Dermacoccaceae</taxon>
        <taxon>Luteipulveratus</taxon>
    </lineage>
</organism>
<accession>A0ABT6C440</accession>
<reference evidence="2 3" key="1">
    <citation type="submission" date="2023-03" db="EMBL/GenBank/DDBJ databases">
        <title>YIM 133296 draft genome.</title>
        <authorList>
            <person name="Xiong L."/>
        </authorList>
    </citation>
    <scope>NUCLEOTIDE SEQUENCE [LARGE SCALE GENOMIC DNA]</scope>
    <source>
        <strain evidence="2 3">YIM 133296</strain>
    </source>
</reference>
<keyword evidence="3" id="KW-1185">Reference proteome</keyword>
<comment type="caution">
    <text evidence="2">The sequence shown here is derived from an EMBL/GenBank/DDBJ whole genome shotgun (WGS) entry which is preliminary data.</text>
</comment>
<sequence>MTGYYVEGDSWLHRLRTSTALLSALAVITVLGVVPRWWLVAPVAVALVPLYRSAGLWLRHLWRGLRTILLLAAVLVAFQVWLQGPLRAFEIAGQLVVAVLVANLVMMTNRVTAMVRTISAVAVPLRRFGVRRERAELLLALTIGCIPRVAAAMSGAREAAVARGVRPRLVTVVPAALVTMVREADEIGDAMAARGL</sequence>
<protein>
    <submittedName>
        <fullName evidence="2">Energy-coupling factor transporter transmembrane protein EcfT</fullName>
    </submittedName>
</protein>
<dbReference type="RefSeq" id="WP_277190842.1">
    <property type="nucleotide sequence ID" value="NZ_JAROAV010000008.1"/>
</dbReference>
<keyword evidence="1" id="KW-1133">Transmembrane helix</keyword>
<name>A0ABT6C440_9MICO</name>
<keyword evidence="1" id="KW-0472">Membrane</keyword>
<dbReference type="Proteomes" id="UP001528912">
    <property type="component" value="Unassembled WGS sequence"/>
</dbReference>
<dbReference type="EMBL" id="JAROAV010000008">
    <property type="protein sequence ID" value="MDF8263037.1"/>
    <property type="molecule type" value="Genomic_DNA"/>
</dbReference>
<feature type="transmembrane region" description="Helical" evidence="1">
    <location>
        <begin position="63"/>
        <end position="82"/>
    </location>
</feature>
<keyword evidence="1 2" id="KW-0812">Transmembrane</keyword>
<proteinExistence type="predicted"/>
<gene>
    <name evidence="2" type="ORF">P4R38_02105</name>
</gene>